<dbReference type="Proteomes" id="UP000663879">
    <property type="component" value="Unassembled WGS sequence"/>
</dbReference>
<evidence type="ECO:0000313" key="5">
    <source>
        <dbReference type="Proteomes" id="UP000663879"/>
    </source>
</evidence>
<dbReference type="PROSITE" id="PS50240">
    <property type="entry name" value="TRYPSIN_DOM"/>
    <property type="match status" value="1"/>
</dbReference>
<name>A0A814I6Y5_9BILA</name>
<dbReference type="InterPro" id="IPR043504">
    <property type="entry name" value="Peptidase_S1_PA_chymotrypsin"/>
</dbReference>
<feature type="chain" id="PRO_5032470648" description="Peptidase S1 domain-containing protein" evidence="2">
    <location>
        <begin position="19"/>
        <end position="340"/>
    </location>
</feature>
<dbReference type="InterPro" id="IPR033116">
    <property type="entry name" value="TRYPSIN_SER"/>
</dbReference>
<keyword evidence="2" id="KW-0732">Signal</keyword>
<dbReference type="PROSITE" id="PS00135">
    <property type="entry name" value="TRYPSIN_SER"/>
    <property type="match status" value="1"/>
</dbReference>
<protein>
    <recommendedName>
        <fullName evidence="3">Peptidase S1 domain-containing protein</fullName>
    </recommendedName>
</protein>
<evidence type="ECO:0000256" key="1">
    <source>
        <dbReference type="ARBA" id="ARBA00023157"/>
    </source>
</evidence>
<dbReference type="AlphaFoldDB" id="A0A814I6Y5"/>
<feature type="domain" description="Peptidase S1" evidence="3">
    <location>
        <begin position="36"/>
        <end position="280"/>
    </location>
</feature>
<dbReference type="GO" id="GO:0006508">
    <property type="term" value="P:proteolysis"/>
    <property type="evidence" value="ECO:0007669"/>
    <property type="project" value="InterPro"/>
</dbReference>
<evidence type="ECO:0000256" key="2">
    <source>
        <dbReference type="SAM" id="SignalP"/>
    </source>
</evidence>
<dbReference type="FunFam" id="2.40.10.10:FF:000068">
    <property type="entry name" value="transmembrane protease serine 2"/>
    <property type="match status" value="1"/>
</dbReference>
<dbReference type="SMART" id="SM00020">
    <property type="entry name" value="Tryp_SPc"/>
    <property type="match status" value="1"/>
</dbReference>
<dbReference type="EMBL" id="CAJNOC010004401">
    <property type="protein sequence ID" value="CAF1020439.1"/>
    <property type="molecule type" value="Genomic_DNA"/>
</dbReference>
<gene>
    <name evidence="4" type="ORF">OXX778_LOCUS17353</name>
</gene>
<comment type="caution">
    <text evidence="4">The sequence shown here is derived from an EMBL/GenBank/DDBJ whole genome shotgun (WGS) entry which is preliminary data.</text>
</comment>
<keyword evidence="5" id="KW-1185">Reference proteome</keyword>
<feature type="signal peptide" evidence="2">
    <location>
        <begin position="1"/>
        <end position="18"/>
    </location>
</feature>
<dbReference type="Gene3D" id="2.40.10.10">
    <property type="entry name" value="Trypsin-like serine proteases"/>
    <property type="match status" value="1"/>
</dbReference>
<organism evidence="4 5">
    <name type="scientific">Brachionus calyciflorus</name>
    <dbReference type="NCBI Taxonomy" id="104777"/>
    <lineage>
        <taxon>Eukaryota</taxon>
        <taxon>Metazoa</taxon>
        <taxon>Spiralia</taxon>
        <taxon>Gnathifera</taxon>
        <taxon>Rotifera</taxon>
        <taxon>Eurotatoria</taxon>
        <taxon>Monogononta</taxon>
        <taxon>Pseudotrocha</taxon>
        <taxon>Ploima</taxon>
        <taxon>Brachionidae</taxon>
        <taxon>Brachionus</taxon>
    </lineage>
</organism>
<dbReference type="InterPro" id="IPR001254">
    <property type="entry name" value="Trypsin_dom"/>
</dbReference>
<dbReference type="SUPFAM" id="SSF50494">
    <property type="entry name" value="Trypsin-like serine proteases"/>
    <property type="match status" value="1"/>
</dbReference>
<dbReference type="GO" id="GO:0004252">
    <property type="term" value="F:serine-type endopeptidase activity"/>
    <property type="evidence" value="ECO:0007669"/>
    <property type="project" value="InterPro"/>
</dbReference>
<dbReference type="PANTHER" id="PTHR24252">
    <property type="entry name" value="ACROSIN-RELATED"/>
    <property type="match status" value="1"/>
</dbReference>
<sequence length="340" mass="38215">MKIHNIILTLFMSVSVLSEDFLSCGKPSISNFNERIINGEYAMPNSWPWMVSIRYLVKSSDEETHYHVCAGSLISSNLVLTVASCVDAYSKDVLSVTIGSNYLNETNQTFYSFSEIFVHPDYALNPKKNDIALLKLASNLAFKENISPICLPTSSNVSTIFDQSVVIIGWGSTNGENNRSKLSNTLLQATLKIQNEENPSICKDYESFVYCALDTSIKKSNICFGDSGGPLMFFKDEKWYLYGLSSFITVHLNNFTCKNTEPGFFTMVPNYLDWIETVTKNLELLSTTTKLVSSSIHKRPKKLKKLTSKKKNSKTTRLIIGKLTSSMVYNYQNLSTNNTN</sequence>
<reference evidence="4" key="1">
    <citation type="submission" date="2021-02" db="EMBL/GenBank/DDBJ databases">
        <authorList>
            <person name="Nowell W R."/>
        </authorList>
    </citation>
    <scope>NUCLEOTIDE SEQUENCE</scope>
    <source>
        <strain evidence="4">Ploen Becks lab</strain>
    </source>
</reference>
<accession>A0A814I6Y5</accession>
<dbReference type="CDD" id="cd00190">
    <property type="entry name" value="Tryp_SPc"/>
    <property type="match status" value="1"/>
</dbReference>
<dbReference type="PRINTS" id="PR00722">
    <property type="entry name" value="CHYMOTRYPSIN"/>
</dbReference>
<dbReference type="Pfam" id="PF00089">
    <property type="entry name" value="Trypsin"/>
    <property type="match status" value="1"/>
</dbReference>
<evidence type="ECO:0000313" key="4">
    <source>
        <dbReference type="EMBL" id="CAF1020439.1"/>
    </source>
</evidence>
<keyword evidence="1" id="KW-1015">Disulfide bond</keyword>
<evidence type="ECO:0000259" key="3">
    <source>
        <dbReference type="PROSITE" id="PS50240"/>
    </source>
</evidence>
<dbReference type="InterPro" id="IPR001314">
    <property type="entry name" value="Peptidase_S1A"/>
</dbReference>
<dbReference type="OrthoDB" id="10061449at2759"/>
<dbReference type="InterPro" id="IPR009003">
    <property type="entry name" value="Peptidase_S1_PA"/>
</dbReference>
<dbReference type="PANTHER" id="PTHR24252:SF7">
    <property type="entry name" value="HYALIN"/>
    <property type="match status" value="1"/>
</dbReference>
<proteinExistence type="predicted"/>